<dbReference type="SUPFAM" id="SSF52172">
    <property type="entry name" value="CheY-like"/>
    <property type="match status" value="1"/>
</dbReference>
<dbReference type="Gene3D" id="1.10.10.60">
    <property type="entry name" value="Homeodomain-like"/>
    <property type="match status" value="1"/>
</dbReference>
<dbReference type="InterPro" id="IPR036890">
    <property type="entry name" value="HATPase_C_sf"/>
</dbReference>
<dbReference type="SMART" id="SM00387">
    <property type="entry name" value="HATPase_c"/>
    <property type="match status" value="1"/>
</dbReference>
<dbReference type="InterPro" id="IPR011110">
    <property type="entry name" value="Reg_prop"/>
</dbReference>
<dbReference type="InterPro" id="IPR001789">
    <property type="entry name" value="Sig_transdc_resp-reg_receiver"/>
</dbReference>
<dbReference type="GO" id="GO:0043565">
    <property type="term" value="F:sequence-specific DNA binding"/>
    <property type="evidence" value="ECO:0007669"/>
    <property type="project" value="InterPro"/>
</dbReference>
<dbReference type="InterPro" id="IPR018062">
    <property type="entry name" value="HTH_AraC-typ_CS"/>
</dbReference>
<reference evidence="11 12" key="1">
    <citation type="submission" date="2018-06" db="EMBL/GenBank/DDBJ databases">
        <authorList>
            <consortium name="Pathogen Informatics"/>
            <person name="Doyle S."/>
        </authorList>
    </citation>
    <scope>NUCLEOTIDE SEQUENCE [LARGE SCALE GENOMIC DNA]</scope>
    <source>
        <strain evidence="11 12">NCTC11343</strain>
    </source>
</reference>
<dbReference type="PROSITE" id="PS50110">
    <property type="entry name" value="RESPONSE_REGULATORY"/>
    <property type="match status" value="1"/>
</dbReference>
<dbReference type="PROSITE" id="PS00041">
    <property type="entry name" value="HTH_ARAC_FAMILY_1"/>
    <property type="match status" value="1"/>
</dbReference>
<dbReference type="PRINTS" id="PR00344">
    <property type="entry name" value="BCTRLSENSOR"/>
</dbReference>
<dbReference type="Gene3D" id="3.30.565.10">
    <property type="entry name" value="Histidine kinase-like ATPase, C-terminal domain"/>
    <property type="match status" value="1"/>
</dbReference>
<sequence>MPSLNRLLHSRQALILIFVLILVHTSTLTHAQFPKEMNKDLSNSSVKSIFQDSHGFMWFGTYDGLNRFDGYDIKTYRNQLNNENSIPHNYIYCIAEDHNKKLWIGTGQGIGVYDRNFDTFTRLNYIDQKSKRSYHLNADTKSIQIDSDNNIYIGTNGWGLFYKSHQEAYAIQIAFKDYKSNLSTLYYHVSATHIDATGMVWVFIEGRGLYAFDKKTQQLNLVSKAITSTTCMASTNSGELFIGNYEGLFVWKIKDHMLSSLYPQELKSSQINMLTLEGQNKLWLATQNNGIFILNLSHGKAANKNVLQPVQFSLNSKTIYTVYIDSQRKIWIGTGKGGIETIDNNGYKFNYLQQKHYAGFNLAHKFVRSFVEYDNKIWIGTEGDGLYVWDNKTNQVQSFQKGPQQLPDNTINHLLTGTNGDLWIATERGIARYAKGSGLKYYVCRTPNGVVNNSVQLLFKDQDEKIWAATFSEGRVYTYNPTSDQFEVFSEDIYDINCMIDDKQGNIWMGNYNEIIQLNKKTRKSARYLIGKPVRAIRLGKNNRLWLGTEGKGLLAFDSKSKKIVENYSTNEGLSNNAVLNILEDKTGKLWLSTFNGLSKFDPSTKKIVRYEETDGLQSNEFSYGAAFKLKDGHLLFGGNNGFNIFDADSIKLKIYEPALAITSLKINNKKIAELSDRVDIGKDNTIHKLTLPYNQSTFSLEFAALEFDSPQKIKYRYRLEGLDKQWNDAGSTRSINYNGLHEGNYTLLIQSTDSEGNWTNKQIKLEIQILPPWYRSWWAYLLYTLAMIYTGLWYLRYRRRQIALNYEIQLSKFTIQKERELNEKRHAFFTNISHEFRTPLTLIINPIKDLLKTNKESEDRASLQVVHRNAKRLLSLVDQLLVFRKTEDGAEQLKTSIFDCQSFMKEIFLYFAAQAKLQKINYQFQENSDPVFVNADKEKIEIILCNLISNAFKFTPSDGAIHIALSQQGRELTIQIKDSGKGIPEHLGDRIFDKYFSDPLTGPKKQTGFGIGMYLVKTFVEMHAGKISYTSSATAGTTFDLVLPIVAQQMPAEEPLADVAHRNESGIQMLYDAQVVTETAPTFPTAISSKKFSILLVDDDDAIRSYLTDIFKVEYTVYGARNGVQALAMINEKQPDLVISDIIMEEMDGLSLCKAVKSNATLNHIQIILLTSSTSDGTKLAGIQYGADDYIHKPFDSEILLLRVKTLLQNKKNLQDFFLNAITLQSNELKISITDKLFIERCIEIIEENLLEELTVISLAEKTGMSHSSLYKKIKTISGKSINEFIRSVRLKKAAEMLILTDSKINEVANLTGFYDQRYFRQQFNKLFGDTPSDYVKKYRKAFQNEFHVDRP</sequence>
<dbReference type="InterPro" id="IPR011123">
    <property type="entry name" value="Y_Y_Y"/>
</dbReference>
<dbReference type="Gene3D" id="2.60.40.10">
    <property type="entry name" value="Immunoglobulins"/>
    <property type="match status" value="1"/>
</dbReference>
<dbReference type="Gene3D" id="1.10.287.130">
    <property type="match status" value="1"/>
</dbReference>
<dbReference type="FunFam" id="1.10.287.130:FF:000045">
    <property type="entry name" value="Two-component system sensor histidine kinase/response regulator"/>
    <property type="match status" value="1"/>
</dbReference>
<dbReference type="Pfam" id="PF02518">
    <property type="entry name" value="HATPase_c"/>
    <property type="match status" value="1"/>
</dbReference>
<dbReference type="CDD" id="cd00082">
    <property type="entry name" value="HisKA"/>
    <property type="match status" value="1"/>
</dbReference>
<dbReference type="SUPFAM" id="SSF46689">
    <property type="entry name" value="Homeodomain-like"/>
    <property type="match status" value="1"/>
</dbReference>
<dbReference type="SMART" id="SM00388">
    <property type="entry name" value="HisKA"/>
    <property type="match status" value="1"/>
</dbReference>
<dbReference type="EC" id="2.7.13.3" evidence="2"/>
<evidence type="ECO:0000259" key="9">
    <source>
        <dbReference type="PROSITE" id="PS50109"/>
    </source>
</evidence>
<dbReference type="Proteomes" id="UP000251241">
    <property type="component" value="Unassembled WGS sequence"/>
</dbReference>
<name>A0A2X2INQ7_SPHMU</name>
<dbReference type="InterPro" id="IPR015943">
    <property type="entry name" value="WD40/YVTN_repeat-like_dom_sf"/>
</dbReference>
<evidence type="ECO:0000256" key="7">
    <source>
        <dbReference type="PROSITE-ProRule" id="PRU00169"/>
    </source>
</evidence>
<dbReference type="Pfam" id="PF07495">
    <property type="entry name" value="Y_Y_Y"/>
    <property type="match status" value="1"/>
</dbReference>
<gene>
    <name evidence="11" type="primary">rpfC_1</name>
    <name evidence="11" type="ORF">NCTC11343_00207</name>
</gene>
<dbReference type="InterPro" id="IPR004358">
    <property type="entry name" value="Sig_transdc_His_kin-like_C"/>
</dbReference>
<dbReference type="Pfam" id="PF07494">
    <property type="entry name" value="Reg_prop"/>
    <property type="match status" value="4"/>
</dbReference>
<keyword evidence="6" id="KW-0804">Transcription</keyword>
<evidence type="ECO:0000313" key="11">
    <source>
        <dbReference type="EMBL" id="SPZ83688.1"/>
    </source>
</evidence>
<dbReference type="PANTHER" id="PTHR43547:SF2">
    <property type="entry name" value="HYBRID SIGNAL TRANSDUCTION HISTIDINE KINASE C"/>
    <property type="match status" value="1"/>
</dbReference>
<dbReference type="GO" id="GO:0003700">
    <property type="term" value="F:DNA-binding transcription factor activity"/>
    <property type="evidence" value="ECO:0007669"/>
    <property type="project" value="InterPro"/>
</dbReference>
<evidence type="ECO:0000256" key="4">
    <source>
        <dbReference type="ARBA" id="ARBA00023015"/>
    </source>
</evidence>
<dbReference type="PROSITE" id="PS01124">
    <property type="entry name" value="HTH_ARAC_FAMILY_2"/>
    <property type="match status" value="1"/>
</dbReference>
<keyword evidence="4" id="KW-0805">Transcription regulation</keyword>
<organism evidence="11 12">
    <name type="scientific">Sphingobacterium multivorum</name>
    <dbReference type="NCBI Taxonomy" id="28454"/>
    <lineage>
        <taxon>Bacteria</taxon>
        <taxon>Pseudomonadati</taxon>
        <taxon>Bacteroidota</taxon>
        <taxon>Sphingobacteriia</taxon>
        <taxon>Sphingobacteriales</taxon>
        <taxon>Sphingobacteriaceae</taxon>
        <taxon>Sphingobacterium</taxon>
    </lineage>
</organism>
<dbReference type="SMART" id="SM00342">
    <property type="entry name" value="HTH_ARAC"/>
    <property type="match status" value="1"/>
</dbReference>
<dbReference type="CDD" id="cd00075">
    <property type="entry name" value="HATPase"/>
    <property type="match status" value="1"/>
</dbReference>
<dbReference type="Pfam" id="PF12833">
    <property type="entry name" value="HTH_18"/>
    <property type="match status" value="1"/>
</dbReference>
<dbReference type="FunFam" id="2.60.40.10:FF:000791">
    <property type="entry name" value="Two-component system sensor histidine kinase/response regulator"/>
    <property type="match status" value="1"/>
</dbReference>
<evidence type="ECO:0000259" key="10">
    <source>
        <dbReference type="PROSITE" id="PS50110"/>
    </source>
</evidence>
<evidence type="ECO:0000256" key="3">
    <source>
        <dbReference type="ARBA" id="ARBA00022553"/>
    </source>
</evidence>
<keyword evidence="11" id="KW-0808">Transferase</keyword>
<dbReference type="Gene3D" id="3.40.50.2300">
    <property type="match status" value="1"/>
</dbReference>
<evidence type="ECO:0000259" key="8">
    <source>
        <dbReference type="PROSITE" id="PS01124"/>
    </source>
</evidence>
<keyword evidence="5" id="KW-0238">DNA-binding</keyword>
<feature type="domain" description="Histidine kinase" evidence="9">
    <location>
        <begin position="832"/>
        <end position="1048"/>
    </location>
</feature>
<dbReference type="InterPro" id="IPR013783">
    <property type="entry name" value="Ig-like_fold"/>
</dbReference>
<comment type="catalytic activity">
    <reaction evidence="1">
        <text>ATP + protein L-histidine = ADP + protein N-phospho-L-histidine.</text>
        <dbReference type="EC" id="2.7.13.3"/>
    </reaction>
</comment>
<dbReference type="InterPro" id="IPR003661">
    <property type="entry name" value="HisK_dim/P_dom"/>
</dbReference>
<evidence type="ECO:0000313" key="12">
    <source>
        <dbReference type="Proteomes" id="UP000251241"/>
    </source>
</evidence>
<dbReference type="InterPro" id="IPR005467">
    <property type="entry name" value="His_kinase_dom"/>
</dbReference>
<proteinExistence type="predicted"/>
<dbReference type="InterPro" id="IPR003594">
    <property type="entry name" value="HATPase_dom"/>
</dbReference>
<dbReference type="Pfam" id="PF00512">
    <property type="entry name" value="HisKA"/>
    <property type="match status" value="1"/>
</dbReference>
<protein>
    <recommendedName>
        <fullName evidence="2">histidine kinase</fullName>
        <ecNumber evidence="2">2.7.13.3</ecNumber>
    </recommendedName>
</protein>
<dbReference type="PROSITE" id="PS50109">
    <property type="entry name" value="HIS_KIN"/>
    <property type="match status" value="1"/>
</dbReference>
<evidence type="ECO:0000256" key="1">
    <source>
        <dbReference type="ARBA" id="ARBA00000085"/>
    </source>
</evidence>
<dbReference type="EMBL" id="UAUU01000002">
    <property type="protein sequence ID" value="SPZ83688.1"/>
    <property type="molecule type" value="Genomic_DNA"/>
</dbReference>
<dbReference type="Pfam" id="PF00072">
    <property type="entry name" value="Response_reg"/>
    <property type="match status" value="1"/>
</dbReference>
<evidence type="ECO:0000256" key="2">
    <source>
        <dbReference type="ARBA" id="ARBA00012438"/>
    </source>
</evidence>
<evidence type="ECO:0000256" key="6">
    <source>
        <dbReference type="ARBA" id="ARBA00023163"/>
    </source>
</evidence>
<keyword evidence="3 7" id="KW-0597">Phosphoprotein</keyword>
<dbReference type="InterPro" id="IPR018060">
    <property type="entry name" value="HTH_AraC"/>
</dbReference>
<feature type="domain" description="HTH araC/xylS-type" evidence="8">
    <location>
        <begin position="1241"/>
        <end position="1339"/>
    </location>
</feature>
<dbReference type="GO" id="GO:0000155">
    <property type="term" value="F:phosphorelay sensor kinase activity"/>
    <property type="evidence" value="ECO:0007669"/>
    <property type="project" value="InterPro"/>
</dbReference>
<dbReference type="SMART" id="SM00448">
    <property type="entry name" value="REC"/>
    <property type="match status" value="1"/>
</dbReference>
<dbReference type="SUPFAM" id="SSF101898">
    <property type="entry name" value="NHL repeat"/>
    <property type="match status" value="1"/>
</dbReference>
<dbReference type="PANTHER" id="PTHR43547">
    <property type="entry name" value="TWO-COMPONENT HISTIDINE KINASE"/>
    <property type="match status" value="1"/>
</dbReference>
<dbReference type="Gene3D" id="2.130.10.10">
    <property type="entry name" value="YVTN repeat-like/Quinoprotein amine dehydrogenase"/>
    <property type="match status" value="3"/>
</dbReference>
<evidence type="ECO:0000256" key="5">
    <source>
        <dbReference type="ARBA" id="ARBA00023125"/>
    </source>
</evidence>
<dbReference type="SUPFAM" id="SSF47384">
    <property type="entry name" value="Homodimeric domain of signal transducing histidine kinase"/>
    <property type="match status" value="1"/>
</dbReference>
<dbReference type="InterPro" id="IPR036097">
    <property type="entry name" value="HisK_dim/P_sf"/>
</dbReference>
<dbReference type="InterPro" id="IPR009057">
    <property type="entry name" value="Homeodomain-like_sf"/>
</dbReference>
<feature type="domain" description="Response regulatory" evidence="10">
    <location>
        <begin position="1094"/>
        <end position="1209"/>
    </location>
</feature>
<dbReference type="InterPro" id="IPR011006">
    <property type="entry name" value="CheY-like_superfamily"/>
</dbReference>
<accession>A0A2X2INQ7</accession>
<dbReference type="SUPFAM" id="SSF55874">
    <property type="entry name" value="ATPase domain of HSP90 chaperone/DNA topoisomerase II/histidine kinase"/>
    <property type="match status" value="1"/>
</dbReference>
<feature type="modified residue" description="4-aspartylphosphate" evidence="7">
    <location>
        <position position="1142"/>
    </location>
</feature>
<dbReference type="SUPFAM" id="SSF63829">
    <property type="entry name" value="Calcium-dependent phosphotriesterase"/>
    <property type="match status" value="3"/>
</dbReference>